<evidence type="ECO:0000256" key="1">
    <source>
        <dbReference type="SAM" id="Phobius"/>
    </source>
</evidence>
<dbReference type="AlphaFoldDB" id="A0A067PQA4"/>
<evidence type="ECO:0000313" key="4">
    <source>
        <dbReference type="Proteomes" id="UP000027265"/>
    </source>
</evidence>
<feature type="domain" description="DUF6570" evidence="2">
    <location>
        <begin position="1"/>
        <end position="81"/>
    </location>
</feature>
<proteinExistence type="predicted"/>
<name>A0A067PQA4_9AGAM</name>
<dbReference type="EMBL" id="KL197720">
    <property type="protein sequence ID" value="KDQ56939.1"/>
    <property type="molecule type" value="Genomic_DNA"/>
</dbReference>
<dbReference type="HOGENOM" id="CLU_090397_0_0_1"/>
<dbReference type="Proteomes" id="UP000027265">
    <property type="component" value="Unassembled WGS sequence"/>
</dbReference>
<reference evidence="4" key="1">
    <citation type="journal article" date="2014" name="Proc. Natl. Acad. Sci. U.S.A.">
        <title>Extensive sampling of basidiomycete genomes demonstrates inadequacy of the white-rot/brown-rot paradigm for wood decay fungi.</title>
        <authorList>
            <person name="Riley R."/>
            <person name="Salamov A.A."/>
            <person name="Brown D.W."/>
            <person name="Nagy L.G."/>
            <person name="Floudas D."/>
            <person name="Held B.W."/>
            <person name="Levasseur A."/>
            <person name="Lombard V."/>
            <person name="Morin E."/>
            <person name="Otillar R."/>
            <person name="Lindquist E.A."/>
            <person name="Sun H."/>
            <person name="LaButti K.M."/>
            <person name="Schmutz J."/>
            <person name="Jabbour D."/>
            <person name="Luo H."/>
            <person name="Baker S.E."/>
            <person name="Pisabarro A.G."/>
            <person name="Walton J.D."/>
            <person name="Blanchette R.A."/>
            <person name="Henrissat B."/>
            <person name="Martin F."/>
            <person name="Cullen D."/>
            <person name="Hibbett D.S."/>
            <person name="Grigoriev I.V."/>
        </authorList>
    </citation>
    <scope>NUCLEOTIDE SEQUENCE [LARGE SCALE GENOMIC DNA]</scope>
    <source>
        <strain evidence="4">MUCL 33604</strain>
    </source>
</reference>
<evidence type="ECO:0000259" key="2">
    <source>
        <dbReference type="Pfam" id="PF20209"/>
    </source>
</evidence>
<protein>
    <recommendedName>
        <fullName evidence="2">DUF6570 domain-containing protein</fullName>
    </recommendedName>
</protein>
<evidence type="ECO:0000313" key="3">
    <source>
        <dbReference type="EMBL" id="KDQ56939.1"/>
    </source>
</evidence>
<feature type="transmembrane region" description="Helical" evidence="1">
    <location>
        <begin position="224"/>
        <end position="243"/>
    </location>
</feature>
<keyword evidence="1" id="KW-0812">Transmembrane</keyword>
<dbReference type="InterPro" id="IPR046700">
    <property type="entry name" value="DUF6570"/>
</dbReference>
<keyword evidence="1" id="KW-0472">Membrane</keyword>
<dbReference type="InParanoid" id="A0A067PQA4"/>
<sequence length="244" mass="27870">MKANAIIFANPSTKIYKHLPPPKKDLEEILAIIFTGPHKPTEDDLKQIPLLVRRNKVMNVLEWLKLNHIDYADLEISHENMKEYINDEIPVPIQYKPQDNNIDPESTLTHNLDEEEGFDEGNCPFAVHGISGEEYAGMSVNALKATGLRHLQNNRMVLVISQDNEMQSIYNNPQLYPQMFPWLFPYGVVNASGLVDLLSFSFFYRTSFAFVSFPLSMILSIPSSYLILSSLISGIILSWTLYYL</sequence>
<dbReference type="STRING" id="933084.A0A067PQA4"/>
<dbReference type="OrthoDB" id="3221862at2759"/>
<gene>
    <name evidence="3" type="ORF">JAAARDRAFT_131596</name>
</gene>
<keyword evidence="4" id="KW-1185">Reference proteome</keyword>
<keyword evidence="1" id="KW-1133">Transmembrane helix</keyword>
<accession>A0A067PQA4</accession>
<feature type="transmembrane region" description="Helical" evidence="1">
    <location>
        <begin position="183"/>
        <end position="204"/>
    </location>
</feature>
<organism evidence="3 4">
    <name type="scientific">Jaapia argillacea MUCL 33604</name>
    <dbReference type="NCBI Taxonomy" id="933084"/>
    <lineage>
        <taxon>Eukaryota</taxon>
        <taxon>Fungi</taxon>
        <taxon>Dikarya</taxon>
        <taxon>Basidiomycota</taxon>
        <taxon>Agaricomycotina</taxon>
        <taxon>Agaricomycetes</taxon>
        <taxon>Agaricomycetidae</taxon>
        <taxon>Jaapiales</taxon>
        <taxon>Jaapiaceae</taxon>
        <taxon>Jaapia</taxon>
    </lineage>
</organism>
<dbReference type="Pfam" id="PF20209">
    <property type="entry name" value="DUF6570"/>
    <property type="match status" value="1"/>
</dbReference>